<dbReference type="GO" id="GO:0009252">
    <property type="term" value="P:peptidoglycan biosynthetic process"/>
    <property type="evidence" value="ECO:0007669"/>
    <property type="project" value="UniProtKB-UniRule"/>
</dbReference>
<feature type="binding site" evidence="7">
    <location>
        <begin position="123"/>
        <end position="129"/>
    </location>
    <ligand>
        <name>ATP</name>
        <dbReference type="ChEBI" id="CHEBI:30616"/>
    </ligand>
</feature>
<dbReference type="SUPFAM" id="SSF51984">
    <property type="entry name" value="MurCD N-terminal domain"/>
    <property type="match status" value="1"/>
</dbReference>
<evidence type="ECO:0000256" key="7">
    <source>
        <dbReference type="HAMAP-Rule" id="MF_00639"/>
    </source>
</evidence>
<keyword evidence="3 7" id="KW-0963">Cytoplasm</keyword>
<keyword evidence="7 8" id="KW-0132">Cell division</keyword>
<keyword evidence="7 8" id="KW-0573">Peptidoglycan synthesis</keyword>
<keyword evidence="12" id="KW-1185">Reference proteome</keyword>
<name>F5YHD5_TREPZ</name>
<dbReference type="InterPro" id="IPR036565">
    <property type="entry name" value="Mur-like_cat_sf"/>
</dbReference>
<keyword evidence="5 7" id="KW-0547">Nucleotide-binding</keyword>
<evidence type="ECO:0000256" key="4">
    <source>
        <dbReference type="ARBA" id="ARBA00022598"/>
    </source>
</evidence>
<dbReference type="HAMAP" id="MF_00639">
    <property type="entry name" value="MurD"/>
    <property type="match status" value="1"/>
</dbReference>
<keyword evidence="7 8" id="KW-0133">Cell shape</keyword>
<evidence type="ECO:0000256" key="8">
    <source>
        <dbReference type="RuleBase" id="RU003664"/>
    </source>
</evidence>
<comment type="catalytic activity">
    <reaction evidence="7 8">
        <text>UDP-N-acetyl-alpha-D-muramoyl-L-alanine + D-glutamate + ATP = UDP-N-acetyl-alpha-D-muramoyl-L-alanyl-D-glutamate + ADP + phosphate + H(+)</text>
        <dbReference type="Rhea" id="RHEA:16429"/>
        <dbReference type="ChEBI" id="CHEBI:15378"/>
        <dbReference type="ChEBI" id="CHEBI:29986"/>
        <dbReference type="ChEBI" id="CHEBI:30616"/>
        <dbReference type="ChEBI" id="CHEBI:43474"/>
        <dbReference type="ChEBI" id="CHEBI:83898"/>
        <dbReference type="ChEBI" id="CHEBI:83900"/>
        <dbReference type="ChEBI" id="CHEBI:456216"/>
        <dbReference type="EC" id="6.3.2.9"/>
    </reaction>
</comment>
<feature type="domain" description="Mur ligase central" evidence="10">
    <location>
        <begin position="121"/>
        <end position="319"/>
    </location>
</feature>
<dbReference type="PANTHER" id="PTHR43692:SF1">
    <property type="entry name" value="UDP-N-ACETYLMURAMOYLALANINE--D-GLUTAMATE LIGASE"/>
    <property type="match status" value="1"/>
</dbReference>
<evidence type="ECO:0000313" key="11">
    <source>
        <dbReference type="EMBL" id="AEF85177.1"/>
    </source>
</evidence>
<reference evidence="12" key="1">
    <citation type="submission" date="2009-12" db="EMBL/GenBank/DDBJ databases">
        <title>Complete sequence of Treponema primitia strain ZAS-2.</title>
        <authorList>
            <person name="Tetu S.G."/>
            <person name="Matson E."/>
            <person name="Ren Q."/>
            <person name="Seshadri R."/>
            <person name="Elbourne L."/>
            <person name="Hassan K.A."/>
            <person name="Durkin A."/>
            <person name="Radune D."/>
            <person name="Mohamoud Y."/>
            <person name="Shay R."/>
            <person name="Jin S."/>
            <person name="Zhang X."/>
            <person name="Lucey K."/>
            <person name="Ballor N.R."/>
            <person name="Ottesen E."/>
            <person name="Rosenthal R."/>
            <person name="Allen A."/>
            <person name="Leadbetter J.R."/>
            <person name="Paulsen I.T."/>
        </authorList>
    </citation>
    <scope>NUCLEOTIDE SEQUENCE [LARGE SCALE GENOMIC DNA]</scope>
    <source>
        <strain evidence="12">ATCC BAA-887 / DSM 12427 / ZAS-2</strain>
    </source>
</reference>
<evidence type="ECO:0000259" key="10">
    <source>
        <dbReference type="Pfam" id="PF08245"/>
    </source>
</evidence>
<evidence type="ECO:0000259" key="9">
    <source>
        <dbReference type="Pfam" id="PF02875"/>
    </source>
</evidence>
<dbReference type="EC" id="6.3.2.9" evidence="7 8"/>
<dbReference type="GO" id="GO:0005524">
    <property type="term" value="F:ATP binding"/>
    <property type="evidence" value="ECO:0007669"/>
    <property type="project" value="UniProtKB-UniRule"/>
</dbReference>
<dbReference type="InterPro" id="IPR036615">
    <property type="entry name" value="Mur_ligase_C_dom_sf"/>
</dbReference>
<keyword evidence="7 8" id="KW-0131">Cell cycle</keyword>
<dbReference type="Gene3D" id="3.90.190.20">
    <property type="entry name" value="Mur ligase, C-terminal domain"/>
    <property type="match status" value="1"/>
</dbReference>
<dbReference type="Gene3D" id="3.40.1190.10">
    <property type="entry name" value="Mur-like, catalytic domain"/>
    <property type="match status" value="1"/>
</dbReference>
<dbReference type="InterPro" id="IPR005762">
    <property type="entry name" value="MurD"/>
</dbReference>
<proteinExistence type="inferred from homology"/>
<evidence type="ECO:0000256" key="1">
    <source>
        <dbReference type="ARBA" id="ARBA00004496"/>
    </source>
</evidence>
<dbReference type="GO" id="GO:0005737">
    <property type="term" value="C:cytoplasm"/>
    <property type="evidence" value="ECO:0007669"/>
    <property type="project" value="UniProtKB-SubCell"/>
</dbReference>
<keyword evidence="6 7" id="KW-0067">ATP-binding</keyword>
<dbReference type="InterPro" id="IPR013221">
    <property type="entry name" value="Mur_ligase_cen"/>
</dbReference>
<dbReference type="KEGG" id="tpi:TREPR_1066"/>
<dbReference type="AlphaFoldDB" id="F5YHD5"/>
<dbReference type="RefSeq" id="WP_015709002.1">
    <property type="nucleotide sequence ID" value="NC_015578.1"/>
</dbReference>
<dbReference type="GO" id="GO:0008360">
    <property type="term" value="P:regulation of cell shape"/>
    <property type="evidence" value="ECO:0007669"/>
    <property type="project" value="UniProtKB-KW"/>
</dbReference>
<comment type="pathway">
    <text evidence="2 7 8">Cell wall biogenesis; peptidoglycan biosynthesis.</text>
</comment>
<dbReference type="OrthoDB" id="9809796at2"/>
<comment type="function">
    <text evidence="7 8">Cell wall formation. Catalyzes the addition of glutamate to the nucleotide precursor UDP-N-acetylmuramoyl-L-alanine (UMA).</text>
</comment>
<protein>
    <recommendedName>
        <fullName evidence="7 8">UDP-N-acetylmuramoylalanine--D-glutamate ligase</fullName>
        <ecNumber evidence="7 8">6.3.2.9</ecNumber>
    </recommendedName>
    <alternativeName>
        <fullName evidence="7">D-glutamic acid-adding enzyme</fullName>
    </alternativeName>
    <alternativeName>
        <fullName evidence="7">UDP-N-acetylmuramoyl-L-alanyl-D-glutamate synthetase</fullName>
    </alternativeName>
</protein>
<gene>
    <name evidence="7 11" type="primary">murD</name>
    <name evidence="11" type="ordered locus">TREPR_1066</name>
</gene>
<sequence length="481" mass="51209">MEGSAETRQPFRGMKALVMGLGLHGGGLESARYLADHGAELTVTDLRDETALSPSIEKLKAAGITARYVLGRHDIKDFEQADLVIKNPGVRPNSPYLQAARRIETDISLFLAASPARLIAVTGSKGKSSTSSAIHWVLDKARAKGLLSGKAYLGGNITLSPLTFLDGLRAEDDVVLELSSWQLGDLRGKMSSVPNPGNRALLKPRAAVITSIMPDHLDWYGAMEAYVADKRVICQGQDGRDVTVAPDDSWGQSFLGETKGRHLVYGMKPPDGDRAGGWVDDASGCGLARLGSGDIVEVVPAQLLTPGVHQKKNLLAAALSLLDLGLPADFIRESLGTFPGIEHRLEFFHEARGIRFYNDTAATIPEAAAAALEAFDRPVVLITGGTDKNLDFSCLAKAAVKAKALVLLAGTGSEKLRSLLDQAGIPYRGPFGTVDEAVKSALEAAEAGDVVALSPGCASFGMFLNEFDRGRRWKEAALRLA</sequence>
<dbReference type="GO" id="GO:0051301">
    <property type="term" value="P:cell division"/>
    <property type="evidence" value="ECO:0007669"/>
    <property type="project" value="UniProtKB-KW"/>
</dbReference>
<dbReference type="PANTHER" id="PTHR43692">
    <property type="entry name" value="UDP-N-ACETYLMURAMOYLALANINE--D-GLUTAMATE LIGASE"/>
    <property type="match status" value="1"/>
</dbReference>
<dbReference type="GO" id="GO:0008764">
    <property type="term" value="F:UDP-N-acetylmuramoylalanine-D-glutamate ligase activity"/>
    <property type="evidence" value="ECO:0007669"/>
    <property type="project" value="UniProtKB-UniRule"/>
</dbReference>
<dbReference type="EMBL" id="CP001843">
    <property type="protein sequence ID" value="AEF85177.1"/>
    <property type="molecule type" value="Genomic_DNA"/>
</dbReference>
<keyword evidence="4 7" id="KW-0436">Ligase</keyword>
<dbReference type="Pfam" id="PF21799">
    <property type="entry name" value="MurD-like_N"/>
    <property type="match status" value="1"/>
</dbReference>
<dbReference type="Pfam" id="PF02875">
    <property type="entry name" value="Mur_ligase_C"/>
    <property type="match status" value="1"/>
</dbReference>
<dbReference type="HOGENOM" id="CLU_032540_0_1_12"/>
<evidence type="ECO:0000256" key="2">
    <source>
        <dbReference type="ARBA" id="ARBA00004752"/>
    </source>
</evidence>
<dbReference type="NCBIfam" id="TIGR01087">
    <property type="entry name" value="murD"/>
    <property type="match status" value="1"/>
</dbReference>
<evidence type="ECO:0000256" key="3">
    <source>
        <dbReference type="ARBA" id="ARBA00022490"/>
    </source>
</evidence>
<reference evidence="11 12" key="2">
    <citation type="journal article" date="2011" name="ISME J.">
        <title>RNA-seq reveals cooperative metabolic interactions between two termite-gut spirochete species in co-culture.</title>
        <authorList>
            <person name="Rosenthal A.Z."/>
            <person name="Matson E.G."/>
            <person name="Eldar A."/>
            <person name="Leadbetter J.R."/>
        </authorList>
    </citation>
    <scope>NUCLEOTIDE SEQUENCE [LARGE SCALE GENOMIC DNA]</scope>
    <source>
        <strain evidence="12">ATCC BAA-887 / DSM 12427 / ZAS-2</strain>
    </source>
</reference>
<comment type="similarity">
    <text evidence="7">Belongs to the MurCDEF family.</text>
</comment>
<comment type="subcellular location">
    <subcellularLocation>
        <location evidence="1 7 8">Cytoplasm</location>
    </subcellularLocation>
</comment>
<evidence type="ECO:0000256" key="5">
    <source>
        <dbReference type="ARBA" id="ARBA00022741"/>
    </source>
</evidence>
<dbReference type="InterPro" id="IPR004101">
    <property type="entry name" value="Mur_ligase_C"/>
</dbReference>
<dbReference type="STRING" id="545694.TREPR_1066"/>
<dbReference type="SUPFAM" id="SSF53623">
    <property type="entry name" value="MurD-like peptide ligases, catalytic domain"/>
    <property type="match status" value="1"/>
</dbReference>
<evidence type="ECO:0000256" key="6">
    <source>
        <dbReference type="ARBA" id="ARBA00022840"/>
    </source>
</evidence>
<dbReference type="eggNOG" id="COG0771">
    <property type="taxonomic scope" value="Bacteria"/>
</dbReference>
<dbReference type="UniPathway" id="UPA00219"/>
<dbReference type="Gene3D" id="3.40.50.720">
    <property type="entry name" value="NAD(P)-binding Rossmann-like Domain"/>
    <property type="match status" value="1"/>
</dbReference>
<evidence type="ECO:0000313" key="12">
    <source>
        <dbReference type="Proteomes" id="UP000009223"/>
    </source>
</evidence>
<dbReference type="Proteomes" id="UP000009223">
    <property type="component" value="Chromosome"/>
</dbReference>
<dbReference type="SUPFAM" id="SSF53244">
    <property type="entry name" value="MurD-like peptide ligases, peptide-binding domain"/>
    <property type="match status" value="1"/>
</dbReference>
<feature type="domain" description="Mur ligase C-terminal" evidence="9">
    <location>
        <begin position="343"/>
        <end position="455"/>
    </location>
</feature>
<dbReference type="GO" id="GO:0071555">
    <property type="term" value="P:cell wall organization"/>
    <property type="evidence" value="ECO:0007669"/>
    <property type="project" value="UniProtKB-KW"/>
</dbReference>
<dbReference type="Pfam" id="PF08245">
    <property type="entry name" value="Mur_ligase_M"/>
    <property type="match status" value="1"/>
</dbReference>
<accession>F5YHD5</accession>
<keyword evidence="7 8" id="KW-0961">Cell wall biogenesis/degradation</keyword>
<organism evidence="11 12">
    <name type="scientific">Treponema primitia (strain ATCC BAA-887 / DSM 12427 / ZAS-2)</name>
    <dbReference type="NCBI Taxonomy" id="545694"/>
    <lineage>
        <taxon>Bacteria</taxon>
        <taxon>Pseudomonadati</taxon>
        <taxon>Spirochaetota</taxon>
        <taxon>Spirochaetia</taxon>
        <taxon>Spirochaetales</taxon>
        <taxon>Treponemataceae</taxon>
        <taxon>Treponema</taxon>
    </lineage>
</organism>